<keyword evidence="1" id="KW-1133">Transmembrane helix</keyword>
<reference evidence="2" key="1">
    <citation type="journal article" date="2020" name="bioRxiv">
        <title>Hybrid origin of Populus tomentosa Carr. identified through genome sequencing and phylogenomic analysis.</title>
        <authorList>
            <person name="An X."/>
            <person name="Gao K."/>
            <person name="Chen Z."/>
            <person name="Li J."/>
            <person name="Yang X."/>
            <person name="Yang X."/>
            <person name="Zhou J."/>
            <person name="Guo T."/>
            <person name="Zhao T."/>
            <person name="Huang S."/>
            <person name="Miao D."/>
            <person name="Khan W.U."/>
            <person name="Rao P."/>
            <person name="Ye M."/>
            <person name="Lei B."/>
            <person name="Liao W."/>
            <person name="Wang J."/>
            <person name="Ji L."/>
            <person name="Li Y."/>
            <person name="Guo B."/>
            <person name="Mustafa N.S."/>
            <person name="Li S."/>
            <person name="Yun Q."/>
            <person name="Keller S.R."/>
            <person name="Mao J."/>
            <person name="Zhang R."/>
            <person name="Strauss S.H."/>
        </authorList>
    </citation>
    <scope>NUCLEOTIDE SEQUENCE</scope>
    <source>
        <strain evidence="2">GM15</strain>
        <tissue evidence="2">Leaf</tissue>
    </source>
</reference>
<dbReference type="Proteomes" id="UP000886885">
    <property type="component" value="Chromosome 19D"/>
</dbReference>
<protein>
    <submittedName>
        <fullName evidence="2">Uncharacterized protein</fullName>
    </submittedName>
</protein>
<evidence type="ECO:0000313" key="3">
    <source>
        <dbReference type="Proteomes" id="UP000886885"/>
    </source>
</evidence>
<keyword evidence="3" id="KW-1185">Reference proteome</keyword>
<sequence length="318" mass="35196">MGETTVIIASGSEESGGESDDDENLGIDGISSLDLSQNFMESRYFEGPKSSNIALQDGYMNLMRLPEERKSKKTKLIVISRHSPMLHILLYNIIVICKILWSGLGTAVAVKREIFPRDLIMLSLAKLSRIILPLAPTEVLISRGNDFPLIQNSSEGKRPEMASVPDAQLDKLGMLGKRIICEARASVSQSLPWQSVLADDFNKPFTKLLEHEPCQYDMLLSECSSKYQALSYDRRSPSTVDRPANFLHVKVADDCSVHRVPDMDRCGVGGIRRNFPVKINQGGRGVEGMILGSFGVLLTCSTFDVGLKPVDSIMQKQF</sequence>
<evidence type="ECO:0000313" key="2">
    <source>
        <dbReference type="EMBL" id="KAG6738141.1"/>
    </source>
</evidence>
<dbReference type="AlphaFoldDB" id="A0A8X8BWN7"/>
<accession>A0A8X8BWN7</accession>
<evidence type="ECO:0000256" key="1">
    <source>
        <dbReference type="SAM" id="Phobius"/>
    </source>
</evidence>
<keyword evidence="1" id="KW-0812">Transmembrane</keyword>
<organism evidence="2 3">
    <name type="scientific">Populus tomentosa</name>
    <name type="common">Chinese white poplar</name>
    <dbReference type="NCBI Taxonomy" id="118781"/>
    <lineage>
        <taxon>Eukaryota</taxon>
        <taxon>Viridiplantae</taxon>
        <taxon>Streptophyta</taxon>
        <taxon>Embryophyta</taxon>
        <taxon>Tracheophyta</taxon>
        <taxon>Spermatophyta</taxon>
        <taxon>Magnoliopsida</taxon>
        <taxon>eudicotyledons</taxon>
        <taxon>Gunneridae</taxon>
        <taxon>Pentapetalae</taxon>
        <taxon>rosids</taxon>
        <taxon>fabids</taxon>
        <taxon>Malpighiales</taxon>
        <taxon>Salicaceae</taxon>
        <taxon>Saliceae</taxon>
        <taxon>Populus</taxon>
    </lineage>
</organism>
<keyword evidence="1" id="KW-0472">Membrane</keyword>
<name>A0A8X8BWN7_POPTO</name>
<feature type="transmembrane region" description="Helical" evidence="1">
    <location>
        <begin position="88"/>
        <end position="110"/>
    </location>
</feature>
<gene>
    <name evidence="2" type="ORF">POTOM_059701</name>
</gene>
<comment type="caution">
    <text evidence="2">The sequence shown here is derived from an EMBL/GenBank/DDBJ whole genome shotgun (WGS) entry which is preliminary data.</text>
</comment>
<proteinExistence type="predicted"/>
<dbReference type="OrthoDB" id="10256309at2759"/>
<dbReference type="EMBL" id="JAAWWB010000038">
    <property type="protein sequence ID" value="KAG6738141.1"/>
    <property type="molecule type" value="Genomic_DNA"/>
</dbReference>